<dbReference type="InterPro" id="IPR027417">
    <property type="entry name" value="P-loop_NTPase"/>
</dbReference>
<dbReference type="PROSITE" id="PS50893">
    <property type="entry name" value="ABC_TRANSPORTER_2"/>
    <property type="match status" value="1"/>
</dbReference>
<dbReference type="SUPFAM" id="SSF52540">
    <property type="entry name" value="P-loop containing nucleoside triphosphate hydrolases"/>
    <property type="match status" value="1"/>
</dbReference>
<dbReference type="Pfam" id="PF00005">
    <property type="entry name" value="ABC_tran"/>
    <property type="match status" value="1"/>
</dbReference>
<feature type="domain" description="ABC transporter" evidence="5">
    <location>
        <begin position="2"/>
        <end position="236"/>
    </location>
</feature>
<keyword evidence="3" id="KW-0547">Nucleotide-binding</keyword>
<name>A0A0S6W7B7_VECG1</name>
<dbReference type="PROSITE" id="PS00211">
    <property type="entry name" value="ABC_TRANSPORTER_1"/>
    <property type="match status" value="1"/>
</dbReference>
<evidence type="ECO:0000256" key="2">
    <source>
        <dbReference type="ARBA" id="ARBA00022448"/>
    </source>
</evidence>
<sequence length="236" mass="25928">MMLLEKIAKDFSDGRQIRRVLFPTDLECQAGELMVLSGPSGSGKTTLLSIMGLVLSPSEGRMFLNDQEVTILSDEEAATIRLQNFGFVFQQAMLIDGVTILENILLSFAIQGSRPPADKKKKAVELLKTLGLEGTANMQPRLLSGGMKQRASIARALIKDPSILLCDEPTSALDAESGQVVMNILKRIAIEENRVVVVVSHDARVFPFADRLIKLENGMIVSDTRESYSEKKAYSQ</sequence>
<evidence type="ECO:0000256" key="4">
    <source>
        <dbReference type="ARBA" id="ARBA00022840"/>
    </source>
</evidence>
<evidence type="ECO:0000313" key="6">
    <source>
        <dbReference type="EMBL" id="GAK55581.1"/>
    </source>
</evidence>
<organism evidence="6">
    <name type="scientific">Vecturithrix granuli</name>
    <dbReference type="NCBI Taxonomy" id="1499967"/>
    <lineage>
        <taxon>Bacteria</taxon>
        <taxon>Candidatus Moduliflexota</taxon>
        <taxon>Candidatus Vecturitrichia</taxon>
        <taxon>Candidatus Vecturitrichales</taxon>
        <taxon>Candidatus Vecturitrichaceae</taxon>
        <taxon>Candidatus Vecturithrix</taxon>
    </lineage>
</organism>
<dbReference type="AlphaFoldDB" id="A0A0S6W7B7"/>
<dbReference type="InterPro" id="IPR017911">
    <property type="entry name" value="MacB-like_ATP-bd"/>
</dbReference>
<dbReference type="Gene3D" id="3.40.50.300">
    <property type="entry name" value="P-loop containing nucleotide triphosphate hydrolases"/>
    <property type="match status" value="1"/>
</dbReference>
<keyword evidence="2" id="KW-0813">Transport</keyword>
<dbReference type="GO" id="GO:0005524">
    <property type="term" value="F:ATP binding"/>
    <property type="evidence" value="ECO:0007669"/>
    <property type="project" value="UniProtKB-KW"/>
</dbReference>
<comment type="similarity">
    <text evidence="1">Belongs to the ABC transporter superfamily.</text>
</comment>
<dbReference type="eggNOG" id="COG1136">
    <property type="taxonomic scope" value="Bacteria"/>
</dbReference>
<dbReference type="PANTHER" id="PTHR42798">
    <property type="entry name" value="LIPOPROTEIN-RELEASING SYSTEM ATP-BINDING PROTEIN LOLD"/>
    <property type="match status" value="1"/>
</dbReference>
<dbReference type="SMART" id="SM00382">
    <property type="entry name" value="AAA"/>
    <property type="match status" value="1"/>
</dbReference>
<dbReference type="EMBL" id="DF820463">
    <property type="protein sequence ID" value="GAK55581.1"/>
    <property type="molecule type" value="Genomic_DNA"/>
</dbReference>
<dbReference type="GO" id="GO:0016887">
    <property type="term" value="F:ATP hydrolysis activity"/>
    <property type="evidence" value="ECO:0007669"/>
    <property type="project" value="InterPro"/>
</dbReference>
<dbReference type="CDD" id="cd03255">
    <property type="entry name" value="ABC_MJ0796_LolCDE_FtsE"/>
    <property type="match status" value="1"/>
</dbReference>
<accession>A0A0S6W7B7</accession>
<evidence type="ECO:0000259" key="5">
    <source>
        <dbReference type="PROSITE" id="PS50893"/>
    </source>
</evidence>
<dbReference type="InterPro" id="IPR017871">
    <property type="entry name" value="ABC_transporter-like_CS"/>
</dbReference>
<proteinExistence type="inferred from homology"/>
<protein>
    <submittedName>
        <fullName evidence="6">ABC transporter related</fullName>
    </submittedName>
</protein>
<dbReference type="STRING" id="1499967.U27_02415"/>
<keyword evidence="4" id="KW-0067">ATP-binding</keyword>
<dbReference type="InterPro" id="IPR003439">
    <property type="entry name" value="ABC_transporter-like_ATP-bd"/>
</dbReference>
<dbReference type="InterPro" id="IPR003593">
    <property type="entry name" value="AAA+_ATPase"/>
</dbReference>
<evidence type="ECO:0000256" key="1">
    <source>
        <dbReference type="ARBA" id="ARBA00005417"/>
    </source>
</evidence>
<reference evidence="6" key="1">
    <citation type="journal article" date="2015" name="PeerJ">
        <title>First genomic representation of candidate bacterial phylum KSB3 points to enhanced environmental sensing as a trigger of wastewater bulking.</title>
        <authorList>
            <person name="Sekiguchi Y."/>
            <person name="Ohashi A."/>
            <person name="Parks D.H."/>
            <person name="Yamauchi T."/>
            <person name="Tyson G.W."/>
            <person name="Hugenholtz P."/>
        </authorList>
    </citation>
    <scope>NUCLEOTIDE SEQUENCE [LARGE SCALE GENOMIC DNA]</scope>
</reference>
<evidence type="ECO:0000313" key="7">
    <source>
        <dbReference type="Proteomes" id="UP000030661"/>
    </source>
</evidence>
<evidence type="ECO:0000256" key="3">
    <source>
        <dbReference type="ARBA" id="ARBA00022741"/>
    </source>
</evidence>
<dbReference type="Proteomes" id="UP000030661">
    <property type="component" value="Unassembled WGS sequence"/>
</dbReference>
<keyword evidence="7" id="KW-1185">Reference proteome</keyword>
<dbReference type="PANTHER" id="PTHR42798:SF6">
    <property type="entry name" value="CELL DIVISION ATP-BINDING PROTEIN FTSE"/>
    <property type="match status" value="1"/>
</dbReference>
<gene>
    <name evidence="6" type="ORF">U27_02415</name>
</gene>
<dbReference type="HOGENOM" id="CLU_000604_1_22_0"/>